<evidence type="ECO:0000313" key="1">
    <source>
        <dbReference type="EMBL" id="CAE0148114.1"/>
    </source>
</evidence>
<sequence>MAYVIDILRTYLPNTTVVHVVQTNMPGERDRAEKLFRALGDARRAARKHAPRPATEAEMEDARCGAGHLVLDKRHALDAAPKDMPSGHGYCGPATAEWANTLLRMLCPLDMGGAGQQSVRPNTSSGRD</sequence>
<reference evidence="1" key="1">
    <citation type="submission" date="2021-01" db="EMBL/GenBank/DDBJ databases">
        <authorList>
            <person name="Corre E."/>
            <person name="Pelletier E."/>
            <person name="Niang G."/>
            <person name="Scheremetjew M."/>
            <person name="Finn R."/>
            <person name="Kale V."/>
            <person name="Holt S."/>
            <person name="Cochrane G."/>
            <person name="Meng A."/>
            <person name="Brown T."/>
            <person name="Cohen L."/>
        </authorList>
    </citation>
    <scope>NUCLEOTIDE SEQUENCE</scope>
    <source>
        <strain evidence="1">CCMP281</strain>
    </source>
</reference>
<gene>
    <name evidence="1" type="ORF">HERI1096_LOCUS37200</name>
</gene>
<dbReference type="EMBL" id="HBHX01067301">
    <property type="protein sequence ID" value="CAE0148114.1"/>
    <property type="molecule type" value="Transcribed_RNA"/>
</dbReference>
<protein>
    <submittedName>
        <fullName evidence="1">Uncharacterized protein</fullName>
    </submittedName>
</protein>
<accession>A0A7S3FHI0</accession>
<dbReference type="AlphaFoldDB" id="A0A7S3FHI0"/>
<name>A0A7S3FHI0_9EUKA</name>
<organism evidence="1">
    <name type="scientific">Haptolina ericina</name>
    <dbReference type="NCBI Taxonomy" id="156174"/>
    <lineage>
        <taxon>Eukaryota</taxon>
        <taxon>Haptista</taxon>
        <taxon>Haptophyta</taxon>
        <taxon>Prymnesiophyceae</taxon>
        <taxon>Prymnesiales</taxon>
        <taxon>Prymnesiaceae</taxon>
        <taxon>Haptolina</taxon>
    </lineage>
</organism>
<proteinExistence type="predicted"/>